<evidence type="ECO:0000259" key="5">
    <source>
        <dbReference type="PROSITE" id="PS50930"/>
    </source>
</evidence>
<dbReference type="PANTHER" id="PTHR37299">
    <property type="entry name" value="TRANSCRIPTIONAL REGULATOR-RELATED"/>
    <property type="match status" value="1"/>
</dbReference>
<dbReference type="SMART" id="SM00448">
    <property type="entry name" value="REC"/>
    <property type="match status" value="1"/>
</dbReference>
<evidence type="ECO:0000256" key="3">
    <source>
        <dbReference type="PROSITE-ProRule" id="PRU00169"/>
    </source>
</evidence>
<evidence type="ECO:0000313" key="7">
    <source>
        <dbReference type="Proteomes" id="UP000886757"/>
    </source>
</evidence>
<comment type="caution">
    <text evidence="6">The sequence shown here is derived from an EMBL/GenBank/DDBJ whole genome shotgun (WGS) entry which is preliminary data.</text>
</comment>
<reference evidence="6" key="2">
    <citation type="journal article" date="2021" name="PeerJ">
        <title>Extensive microbial diversity within the chicken gut microbiome revealed by metagenomics and culture.</title>
        <authorList>
            <person name="Gilroy R."/>
            <person name="Ravi A."/>
            <person name="Getino M."/>
            <person name="Pursley I."/>
            <person name="Horton D.L."/>
            <person name="Alikhan N.F."/>
            <person name="Baker D."/>
            <person name="Gharbi K."/>
            <person name="Hall N."/>
            <person name="Watson M."/>
            <person name="Adriaenssens E.M."/>
            <person name="Foster-Nyarko E."/>
            <person name="Jarju S."/>
            <person name="Secka A."/>
            <person name="Antonio M."/>
            <person name="Oren A."/>
            <person name="Chaudhuri R.R."/>
            <person name="La Ragione R."/>
            <person name="Hildebrand F."/>
            <person name="Pallen M.J."/>
        </authorList>
    </citation>
    <scope>NUCLEOTIDE SEQUENCE</scope>
    <source>
        <strain evidence="6">ChiSjej4B22-8148</strain>
    </source>
</reference>
<dbReference type="SUPFAM" id="SSF52172">
    <property type="entry name" value="CheY-like"/>
    <property type="match status" value="1"/>
</dbReference>
<evidence type="ECO:0000256" key="2">
    <source>
        <dbReference type="ARBA" id="ARBA00024867"/>
    </source>
</evidence>
<evidence type="ECO:0000259" key="4">
    <source>
        <dbReference type="PROSITE" id="PS50110"/>
    </source>
</evidence>
<gene>
    <name evidence="6" type="ORF">IAB31_07495</name>
</gene>
<dbReference type="PROSITE" id="PS50930">
    <property type="entry name" value="HTH_LYTTR"/>
    <property type="match status" value="1"/>
</dbReference>
<keyword evidence="3" id="KW-0597">Phosphoprotein</keyword>
<evidence type="ECO:0000313" key="6">
    <source>
        <dbReference type="EMBL" id="HIR13751.1"/>
    </source>
</evidence>
<dbReference type="PROSITE" id="PS50110">
    <property type="entry name" value="RESPONSE_REGULATORY"/>
    <property type="match status" value="1"/>
</dbReference>
<feature type="domain" description="Response regulatory" evidence="4">
    <location>
        <begin position="3"/>
        <end position="120"/>
    </location>
</feature>
<dbReference type="CDD" id="cd00156">
    <property type="entry name" value="REC"/>
    <property type="match status" value="1"/>
</dbReference>
<dbReference type="InterPro" id="IPR011006">
    <property type="entry name" value="CheY-like_superfamily"/>
</dbReference>
<evidence type="ECO:0000256" key="1">
    <source>
        <dbReference type="ARBA" id="ARBA00018672"/>
    </source>
</evidence>
<dbReference type="InterPro" id="IPR001789">
    <property type="entry name" value="Sig_transdc_resp-reg_receiver"/>
</dbReference>
<dbReference type="Proteomes" id="UP000886757">
    <property type="component" value="Unassembled WGS sequence"/>
</dbReference>
<name>A0A9D1AC29_9FIRM</name>
<dbReference type="Gene3D" id="3.40.50.2300">
    <property type="match status" value="1"/>
</dbReference>
<reference evidence="6" key="1">
    <citation type="submission" date="2020-10" db="EMBL/GenBank/DDBJ databases">
        <authorList>
            <person name="Gilroy R."/>
        </authorList>
    </citation>
    <scope>NUCLEOTIDE SEQUENCE</scope>
    <source>
        <strain evidence="6">ChiSjej4B22-8148</strain>
    </source>
</reference>
<feature type="modified residue" description="4-aspartylphosphate" evidence="3">
    <location>
        <position position="57"/>
    </location>
</feature>
<dbReference type="Pfam" id="PF04397">
    <property type="entry name" value="LytTR"/>
    <property type="match status" value="1"/>
</dbReference>
<organism evidence="6 7">
    <name type="scientific">Candidatus Choladousia intestinavium</name>
    <dbReference type="NCBI Taxonomy" id="2840727"/>
    <lineage>
        <taxon>Bacteria</taxon>
        <taxon>Bacillati</taxon>
        <taxon>Bacillota</taxon>
        <taxon>Clostridia</taxon>
        <taxon>Lachnospirales</taxon>
        <taxon>Lachnospiraceae</taxon>
        <taxon>Lachnospiraceae incertae sedis</taxon>
        <taxon>Candidatus Choladousia</taxon>
    </lineage>
</organism>
<comment type="function">
    <text evidence="2">May play the central regulatory role in sporulation. It may be an element of the effector pathway responsible for the activation of sporulation genes in response to nutritional stress. Spo0A may act in concert with spo0H (a sigma factor) to control the expression of some genes that are critical to the sporulation process.</text>
</comment>
<dbReference type="GO" id="GO:0003677">
    <property type="term" value="F:DNA binding"/>
    <property type="evidence" value="ECO:0007669"/>
    <property type="project" value="InterPro"/>
</dbReference>
<accession>A0A9D1AC29</accession>
<dbReference type="Gene3D" id="2.40.50.1020">
    <property type="entry name" value="LytTr DNA-binding domain"/>
    <property type="match status" value="1"/>
</dbReference>
<dbReference type="GO" id="GO:0000156">
    <property type="term" value="F:phosphorelay response regulator activity"/>
    <property type="evidence" value="ECO:0007669"/>
    <property type="project" value="InterPro"/>
</dbReference>
<dbReference type="EMBL" id="DVGK01000083">
    <property type="protein sequence ID" value="HIR13751.1"/>
    <property type="molecule type" value="Genomic_DNA"/>
</dbReference>
<dbReference type="Pfam" id="PF00072">
    <property type="entry name" value="Response_reg"/>
    <property type="match status" value="1"/>
</dbReference>
<dbReference type="InterPro" id="IPR046947">
    <property type="entry name" value="LytR-like"/>
</dbReference>
<feature type="domain" description="HTH LytTR-type" evidence="5">
    <location>
        <begin position="131"/>
        <end position="229"/>
    </location>
</feature>
<dbReference type="SMART" id="SM00850">
    <property type="entry name" value="LytTR"/>
    <property type="match status" value="1"/>
</dbReference>
<proteinExistence type="predicted"/>
<dbReference type="InterPro" id="IPR007492">
    <property type="entry name" value="LytTR_DNA-bd_dom"/>
</dbReference>
<sequence>MIRIAIVEDEELYAAQLESFLHQYEAEKKEGFVITRYTDGDGIVNGYKAQFDIILMDVQMKFMDGMSAAEEIRRQDSQVIIIFITNMRQYAIRGYAVEALDYVVKPISYFAFSERLGRAISKIKKRTQKNLLINVRNGIMRINAADIYYVESQGHTLIYHTASGNYEGAGTMKNIEEELKDKNFFRGNKGYLINLACVEGVQDSCAIVRNERLMLSRARKNLFMEALANYWGEVK</sequence>
<dbReference type="PANTHER" id="PTHR37299:SF1">
    <property type="entry name" value="STAGE 0 SPORULATION PROTEIN A HOMOLOG"/>
    <property type="match status" value="1"/>
</dbReference>
<dbReference type="AlphaFoldDB" id="A0A9D1AC29"/>
<protein>
    <recommendedName>
        <fullName evidence="1">Stage 0 sporulation protein A homolog</fullName>
    </recommendedName>
</protein>